<evidence type="ECO:0000259" key="6">
    <source>
        <dbReference type="PROSITE" id="PS51485"/>
    </source>
</evidence>
<dbReference type="AlphaFoldDB" id="A0ABD0UXE5"/>
<evidence type="ECO:0000256" key="4">
    <source>
        <dbReference type="ARBA" id="ARBA00082491"/>
    </source>
</evidence>
<dbReference type="SUPFAM" id="SSF49503">
    <property type="entry name" value="Cupredoxins"/>
    <property type="match status" value="1"/>
</dbReference>
<organism evidence="7 8">
    <name type="scientific">Dendrobium thyrsiflorum</name>
    <name type="common">Pinecone-like raceme dendrobium</name>
    <name type="synonym">Orchid</name>
    <dbReference type="NCBI Taxonomy" id="117978"/>
    <lineage>
        <taxon>Eukaryota</taxon>
        <taxon>Viridiplantae</taxon>
        <taxon>Streptophyta</taxon>
        <taxon>Embryophyta</taxon>
        <taxon>Tracheophyta</taxon>
        <taxon>Spermatophyta</taxon>
        <taxon>Magnoliopsida</taxon>
        <taxon>Liliopsida</taxon>
        <taxon>Asparagales</taxon>
        <taxon>Orchidaceae</taxon>
        <taxon>Epidendroideae</taxon>
        <taxon>Malaxideae</taxon>
        <taxon>Dendrobiinae</taxon>
        <taxon>Dendrobium</taxon>
    </lineage>
</organism>
<sequence length="120" mass="13616">MAQQRLWVALLVILLLKSKPTESNKYVVGGNEGWTYGVHSWPNGKVFHHNNVLVFNYQAGIHNVVRVNRHEYENCQPNPNSKTHDSGHDQLRLKRGMNYFICSLPGHCNLGGMNIAINAH</sequence>
<comment type="caution">
    <text evidence="7">The sequence shown here is derived from an EMBL/GenBank/DDBJ whole genome shotgun (WGS) entry which is preliminary data.</text>
</comment>
<dbReference type="InterPro" id="IPR041844">
    <property type="entry name" value="Plantacyanin"/>
</dbReference>
<evidence type="ECO:0000256" key="3">
    <source>
        <dbReference type="ARBA" id="ARBA00023157"/>
    </source>
</evidence>
<dbReference type="FunFam" id="2.60.40.420:FF:000013">
    <property type="entry name" value="basic blue protein-like"/>
    <property type="match status" value="1"/>
</dbReference>
<dbReference type="Proteomes" id="UP001552299">
    <property type="component" value="Unassembled WGS sequence"/>
</dbReference>
<gene>
    <name evidence="7" type="ORF">M5K25_012394</name>
</gene>
<dbReference type="GO" id="GO:0046872">
    <property type="term" value="F:metal ion binding"/>
    <property type="evidence" value="ECO:0007669"/>
    <property type="project" value="UniProtKB-KW"/>
</dbReference>
<name>A0ABD0UXE5_DENTH</name>
<feature type="chain" id="PRO_5044889411" description="Plantacyanin" evidence="5">
    <location>
        <begin position="24"/>
        <end position="120"/>
    </location>
</feature>
<evidence type="ECO:0000313" key="8">
    <source>
        <dbReference type="Proteomes" id="UP001552299"/>
    </source>
</evidence>
<dbReference type="Pfam" id="PF02298">
    <property type="entry name" value="Cu_bind_like"/>
    <property type="match status" value="1"/>
</dbReference>
<dbReference type="CDD" id="cd11013">
    <property type="entry name" value="Plantacyanin"/>
    <property type="match status" value="1"/>
</dbReference>
<dbReference type="PANTHER" id="PTHR33021:SF424">
    <property type="entry name" value="BASIC BLUE PROTEIN"/>
    <property type="match status" value="1"/>
</dbReference>
<keyword evidence="1" id="KW-0479">Metal-binding</keyword>
<dbReference type="PANTHER" id="PTHR33021">
    <property type="entry name" value="BLUE COPPER PROTEIN"/>
    <property type="match status" value="1"/>
</dbReference>
<dbReference type="InterPro" id="IPR008972">
    <property type="entry name" value="Cupredoxin"/>
</dbReference>
<dbReference type="InterPro" id="IPR039391">
    <property type="entry name" value="Phytocyanin-like"/>
</dbReference>
<feature type="signal peptide" evidence="5">
    <location>
        <begin position="1"/>
        <end position="23"/>
    </location>
</feature>
<proteinExistence type="predicted"/>
<keyword evidence="2" id="KW-0186">Copper</keyword>
<protein>
    <recommendedName>
        <fullName evidence="4">Plantacyanin</fullName>
    </recommendedName>
</protein>
<dbReference type="PROSITE" id="PS51485">
    <property type="entry name" value="PHYTOCYANIN"/>
    <property type="match status" value="1"/>
</dbReference>
<dbReference type="EMBL" id="JANQDX010000010">
    <property type="protein sequence ID" value="KAL0917339.1"/>
    <property type="molecule type" value="Genomic_DNA"/>
</dbReference>
<keyword evidence="3" id="KW-1015">Disulfide bond</keyword>
<keyword evidence="5" id="KW-0732">Signal</keyword>
<evidence type="ECO:0000256" key="2">
    <source>
        <dbReference type="ARBA" id="ARBA00023008"/>
    </source>
</evidence>
<evidence type="ECO:0000256" key="5">
    <source>
        <dbReference type="SAM" id="SignalP"/>
    </source>
</evidence>
<evidence type="ECO:0000313" key="7">
    <source>
        <dbReference type="EMBL" id="KAL0917339.1"/>
    </source>
</evidence>
<feature type="domain" description="Phytocyanin" evidence="6">
    <location>
        <begin position="24"/>
        <end position="120"/>
    </location>
</feature>
<reference evidence="7 8" key="1">
    <citation type="journal article" date="2024" name="Plant Biotechnol. J.">
        <title>Dendrobium thyrsiflorum genome and its molecular insights into genes involved in important horticultural traits.</title>
        <authorList>
            <person name="Chen B."/>
            <person name="Wang J.Y."/>
            <person name="Zheng P.J."/>
            <person name="Li K.L."/>
            <person name="Liang Y.M."/>
            <person name="Chen X.F."/>
            <person name="Zhang C."/>
            <person name="Zhao X."/>
            <person name="He X."/>
            <person name="Zhang G.Q."/>
            <person name="Liu Z.J."/>
            <person name="Xu Q."/>
        </authorList>
    </citation>
    <scope>NUCLEOTIDE SEQUENCE [LARGE SCALE GENOMIC DNA]</scope>
    <source>
        <strain evidence="7">GZMU011</strain>
    </source>
</reference>
<dbReference type="Gene3D" id="2.60.40.420">
    <property type="entry name" value="Cupredoxins - blue copper proteins"/>
    <property type="match status" value="1"/>
</dbReference>
<dbReference type="InterPro" id="IPR003245">
    <property type="entry name" value="Phytocyanin_dom"/>
</dbReference>
<keyword evidence="8" id="KW-1185">Reference proteome</keyword>
<accession>A0ABD0UXE5</accession>
<evidence type="ECO:0000256" key="1">
    <source>
        <dbReference type="ARBA" id="ARBA00022723"/>
    </source>
</evidence>